<keyword evidence="3" id="KW-0004">4Fe-4S</keyword>
<keyword evidence="6" id="KW-0408">Iron</keyword>
<evidence type="ECO:0000256" key="8">
    <source>
        <dbReference type="ARBA" id="ARBA00049934"/>
    </source>
</evidence>
<dbReference type="Proteomes" id="UP000192569">
    <property type="component" value="Chromosome I"/>
</dbReference>
<evidence type="ECO:0000256" key="2">
    <source>
        <dbReference type="ARBA" id="ARBA00011032"/>
    </source>
</evidence>
<evidence type="ECO:0000313" key="11">
    <source>
        <dbReference type="Proteomes" id="UP000192569"/>
    </source>
</evidence>
<dbReference type="Gene3D" id="1.10.569.10">
    <property type="entry name" value="Aldehyde Ferredoxin Oxidoreductase Protein, subunit A, domain 2"/>
    <property type="match status" value="1"/>
</dbReference>
<dbReference type="InterPro" id="IPR036021">
    <property type="entry name" value="Tungsten_al_ferr_oxy-like_C"/>
</dbReference>
<dbReference type="SUPFAM" id="SSF56228">
    <property type="entry name" value="Aldehyde ferredoxin oxidoreductase, N-terminal domain"/>
    <property type="match status" value="1"/>
</dbReference>
<dbReference type="STRING" id="698762.SAMN00808754_1192"/>
<dbReference type="AlphaFoldDB" id="A0A1W1VPB0"/>
<dbReference type="GO" id="GO:0009055">
    <property type="term" value="F:electron transfer activity"/>
    <property type="evidence" value="ECO:0007669"/>
    <property type="project" value="InterPro"/>
</dbReference>
<dbReference type="GO" id="GO:0046872">
    <property type="term" value="F:metal ion binding"/>
    <property type="evidence" value="ECO:0007669"/>
    <property type="project" value="UniProtKB-KW"/>
</dbReference>
<dbReference type="InterPro" id="IPR013985">
    <property type="entry name" value="Ald_Fedxn_OxRdtase_dom3"/>
</dbReference>
<evidence type="ECO:0000313" key="10">
    <source>
        <dbReference type="EMBL" id="SMB95215.1"/>
    </source>
</evidence>
<comment type="similarity">
    <text evidence="2">Belongs to the AOR/FOR family.</text>
</comment>
<feature type="domain" description="Aldehyde ferredoxin oxidoreductase N-terminal" evidence="9">
    <location>
        <begin position="6"/>
        <end position="208"/>
    </location>
</feature>
<dbReference type="SUPFAM" id="SSF48310">
    <property type="entry name" value="Aldehyde ferredoxin oxidoreductase, C-terminal domains"/>
    <property type="match status" value="1"/>
</dbReference>
<organism evidence="10 11">
    <name type="scientific">Thermanaeromonas toyohensis ToBE</name>
    <dbReference type="NCBI Taxonomy" id="698762"/>
    <lineage>
        <taxon>Bacteria</taxon>
        <taxon>Bacillati</taxon>
        <taxon>Bacillota</taxon>
        <taxon>Clostridia</taxon>
        <taxon>Neomoorellales</taxon>
        <taxon>Neomoorellaceae</taxon>
        <taxon>Thermanaeromonas</taxon>
    </lineage>
</organism>
<evidence type="ECO:0000256" key="7">
    <source>
        <dbReference type="ARBA" id="ARBA00023014"/>
    </source>
</evidence>
<keyword evidence="11" id="KW-1185">Reference proteome</keyword>
<evidence type="ECO:0000259" key="9">
    <source>
        <dbReference type="SMART" id="SM00790"/>
    </source>
</evidence>
<comment type="cofactor">
    <cofactor evidence="1">
        <name>[4Fe-4S] cluster</name>
        <dbReference type="ChEBI" id="CHEBI:49883"/>
    </cofactor>
</comment>
<dbReference type="PANTHER" id="PTHR30038">
    <property type="entry name" value="ALDEHYDE FERREDOXIN OXIDOREDUCTASE"/>
    <property type="match status" value="1"/>
</dbReference>
<comment type="cofactor">
    <cofactor evidence="8">
        <name>tungstopterin</name>
        <dbReference type="ChEBI" id="CHEBI:30402"/>
    </cofactor>
</comment>
<accession>A0A1W1VPB0</accession>
<dbReference type="GO" id="GO:0051539">
    <property type="term" value="F:4 iron, 4 sulfur cluster binding"/>
    <property type="evidence" value="ECO:0007669"/>
    <property type="project" value="UniProtKB-KW"/>
</dbReference>
<keyword evidence="7" id="KW-0411">Iron-sulfur</keyword>
<gene>
    <name evidence="10" type="ORF">SAMN00808754_1192</name>
</gene>
<dbReference type="Pfam" id="PF02730">
    <property type="entry name" value="AFOR_N"/>
    <property type="match status" value="1"/>
</dbReference>
<dbReference type="GO" id="GO:0016625">
    <property type="term" value="F:oxidoreductase activity, acting on the aldehyde or oxo group of donors, iron-sulfur protein as acceptor"/>
    <property type="evidence" value="ECO:0007669"/>
    <property type="project" value="InterPro"/>
</dbReference>
<dbReference type="PANTHER" id="PTHR30038:SF0">
    <property type="entry name" value="TUNGSTEN-CONTAINING ALDEHYDE FERREDOXIN OXIDOREDUCTASE"/>
    <property type="match status" value="1"/>
</dbReference>
<evidence type="ECO:0000256" key="6">
    <source>
        <dbReference type="ARBA" id="ARBA00023004"/>
    </source>
</evidence>
<dbReference type="EMBL" id="LT838272">
    <property type="protein sequence ID" value="SMB95215.1"/>
    <property type="molecule type" value="Genomic_DNA"/>
</dbReference>
<dbReference type="Gene3D" id="3.60.9.10">
    <property type="entry name" value="Aldehyde ferredoxin oxidoreductase, N-terminal domain"/>
    <property type="match status" value="1"/>
</dbReference>
<dbReference type="Gene3D" id="1.10.599.10">
    <property type="entry name" value="Aldehyde Ferredoxin Oxidoreductase Protein, subunit A, domain 3"/>
    <property type="match status" value="1"/>
</dbReference>
<dbReference type="SMART" id="SM00790">
    <property type="entry name" value="AFOR_N"/>
    <property type="match status" value="1"/>
</dbReference>
<dbReference type="InterPro" id="IPR036503">
    <property type="entry name" value="Ald_Fedxn_OxRdtase_N_sf"/>
</dbReference>
<evidence type="ECO:0000256" key="5">
    <source>
        <dbReference type="ARBA" id="ARBA00023002"/>
    </source>
</evidence>
<evidence type="ECO:0000256" key="1">
    <source>
        <dbReference type="ARBA" id="ARBA00001966"/>
    </source>
</evidence>
<name>A0A1W1VPB0_9FIRM</name>
<dbReference type="InterPro" id="IPR013984">
    <property type="entry name" value="Ald_Fedxn_OxRdtase_dom2"/>
</dbReference>
<sequence length="639" mass="69961">MEMSRRGVILHVDLTEGRIWREEIPREWEAAYLGSRGINARLLWDLLKAGVEPLSKDNVLIFGAGKLSGTGAPSSGRTTITCKSPATNLYMKVNVGGHWGTELRYAGYDHLVIHGAADKPVYLYINDTTVEIRDAGHLWGKDVRETTRAIRHEIGDEEVEVACIGQAGENLVKMAGIMCSVYNAGARGGVGAVMGSKKLKAVAVKGSGAIYLADPERYWQVARECVDGLLAESGIGGLHAYGTSGSILPLNELKCFAVYNFRGGAHPEMEKISGLALVEQGYLKRKVGCNSCIIGCHRFTVIEKGEYAGTYSGGPELETLGSLGCGCGVFDLEAILKANELCNIYGLDTISVGNVIAWAMECFERGVLTKEDTGGLDLSWGNGEAVIELVNQIAFRRGLGNLLAEGVRRAAEQVGKDSWKWAIEVKGLEQSRVDTRAAMAYALAFAVNPRGADHLHTETFAEFGLSPEARKVIADITGNEKYANPYLVEKRAEIVRWHEDCYAVTDCLGFCAFTTTALFGVTPDRMARLFSAATGIEITEEEIMKAGRRIINLEKAFNVREGATRADDRAPWRILNERSPDLPAEATVLTEEKLNQMLDKYYTLHNWDLKTSWPKKETLLELGLEDVAEELEKLGKIPS</sequence>
<keyword evidence="5" id="KW-0560">Oxidoreductase</keyword>
<evidence type="ECO:0000256" key="3">
    <source>
        <dbReference type="ARBA" id="ARBA00022485"/>
    </source>
</evidence>
<dbReference type="OrthoDB" id="9763894at2"/>
<reference evidence="10 11" key="1">
    <citation type="submission" date="2017-04" db="EMBL/GenBank/DDBJ databases">
        <authorList>
            <person name="Afonso C.L."/>
            <person name="Miller P.J."/>
            <person name="Scott M.A."/>
            <person name="Spackman E."/>
            <person name="Goraichik I."/>
            <person name="Dimitrov K.M."/>
            <person name="Suarez D.L."/>
            <person name="Swayne D.E."/>
        </authorList>
    </citation>
    <scope>NUCLEOTIDE SEQUENCE [LARGE SCALE GENOMIC DNA]</scope>
    <source>
        <strain evidence="10 11">ToBE</strain>
    </source>
</reference>
<dbReference type="InterPro" id="IPR051919">
    <property type="entry name" value="W-dependent_AOR"/>
</dbReference>
<protein>
    <submittedName>
        <fullName evidence="10">Aldehyde:ferredoxin oxidoreductase</fullName>
    </submittedName>
</protein>
<dbReference type="InterPro" id="IPR013983">
    <property type="entry name" value="Ald_Fedxn_OxRdtase_N"/>
</dbReference>
<dbReference type="Pfam" id="PF01314">
    <property type="entry name" value="AFOR_C"/>
    <property type="match status" value="1"/>
</dbReference>
<keyword evidence="4" id="KW-0479">Metal-binding</keyword>
<evidence type="ECO:0000256" key="4">
    <source>
        <dbReference type="ARBA" id="ARBA00022723"/>
    </source>
</evidence>
<proteinExistence type="inferred from homology"/>
<dbReference type="InterPro" id="IPR001203">
    <property type="entry name" value="OxRdtase_Ald_Fedxn_C"/>
</dbReference>